<dbReference type="AlphaFoldDB" id="A0A3E1P7P3"/>
<dbReference type="Proteomes" id="UP000261174">
    <property type="component" value="Unassembled WGS sequence"/>
</dbReference>
<accession>A0A3E1P7P3</accession>
<dbReference type="RefSeq" id="WP_116851404.1">
    <property type="nucleotide sequence ID" value="NZ_QTJV01000001.1"/>
</dbReference>
<dbReference type="SUPFAM" id="SSF55874">
    <property type="entry name" value="ATPase domain of HSP90 chaperone/DNA topoisomerase II/histidine kinase"/>
    <property type="match status" value="1"/>
</dbReference>
<dbReference type="GO" id="GO:0005524">
    <property type="term" value="F:ATP binding"/>
    <property type="evidence" value="ECO:0007669"/>
    <property type="project" value="UniProtKB-KW"/>
</dbReference>
<evidence type="ECO:0000313" key="1">
    <source>
        <dbReference type="EMBL" id="RFM36058.1"/>
    </source>
</evidence>
<evidence type="ECO:0000313" key="2">
    <source>
        <dbReference type="Proteomes" id="UP000261174"/>
    </source>
</evidence>
<dbReference type="Pfam" id="PF13589">
    <property type="entry name" value="HATPase_c_3"/>
    <property type="match status" value="1"/>
</dbReference>
<dbReference type="Gene3D" id="3.30.565.10">
    <property type="entry name" value="Histidine kinase-like ATPase, C-terminal domain"/>
    <property type="match status" value="1"/>
</dbReference>
<organism evidence="1 2">
    <name type="scientific">Chitinophaga silvisoli</name>
    <dbReference type="NCBI Taxonomy" id="2291814"/>
    <lineage>
        <taxon>Bacteria</taxon>
        <taxon>Pseudomonadati</taxon>
        <taxon>Bacteroidota</taxon>
        <taxon>Chitinophagia</taxon>
        <taxon>Chitinophagales</taxon>
        <taxon>Chitinophagaceae</taxon>
        <taxon>Chitinophaga</taxon>
    </lineage>
</organism>
<keyword evidence="1" id="KW-0547">Nucleotide-binding</keyword>
<comment type="caution">
    <text evidence="1">The sequence shown here is derived from an EMBL/GenBank/DDBJ whole genome shotgun (WGS) entry which is preliminary data.</text>
</comment>
<gene>
    <name evidence="1" type="ORF">DXN04_00645</name>
</gene>
<keyword evidence="1" id="KW-0067">ATP-binding</keyword>
<dbReference type="InterPro" id="IPR036890">
    <property type="entry name" value="HATPase_C_sf"/>
</dbReference>
<name>A0A3E1P7P3_9BACT</name>
<dbReference type="EMBL" id="QTJV01000001">
    <property type="protein sequence ID" value="RFM36058.1"/>
    <property type="molecule type" value="Genomic_DNA"/>
</dbReference>
<protein>
    <submittedName>
        <fullName evidence="1">ATP-binding protein</fullName>
    </submittedName>
</protein>
<dbReference type="OrthoDB" id="8765545at2"/>
<proteinExistence type="predicted"/>
<keyword evidence="2" id="KW-1185">Reference proteome</keyword>
<reference evidence="1 2" key="1">
    <citation type="submission" date="2018-08" db="EMBL/GenBank/DDBJ databases">
        <title>Chitinophaga sp. K20C18050901, a novel bacterium isolated from forest soil.</title>
        <authorList>
            <person name="Wang C."/>
        </authorList>
    </citation>
    <scope>NUCLEOTIDE SEQUENCE [LARGE SCALE GENOMIC DNA]</scope>
    <source>
        <strain evidence="1 2">K20C18050901</strain>
    </source>
</reference>
<sequence length="415" mass="47930">MKEKVSVTDTGIQSSGLPRDYMEAVAEYIWNGFDAAASIIDITFETNEIDTIHSLSITDNGTGIDYEQLKETFGNFNDSIKKATFQKTSSVIKGNKGRGRFSFSAFSGKALWKTVYKDQTTGKLHAYEITITKNSKDYFDPHNKRELAKGTTGTMVTFTDLFDVTGFSFQSDEFKTFLEREFGWFLMLNREKEYQIRINGAVLPYQQLIAETDIGTLPLKDAEGKDHFFKITFVRWSERIGDKFFFYFLNSQQKELFKDLTSFNNNAIGFYHSVYIESRYFDAFNPQDNELSQNLFERTRQHGVFKTLMNHLHELVRLRQKAFVDGEAAERLVDNYEKNGIIPKLQDGRKKKALLKVVKNLYCIEPRLFQGLNREQQRINVGLLGLLLEAGMKEEVVELVSHIVPLTDEDRKLLR</sequence>